<dbReference type="GO" id="GO:0016567">
    <property type="term" value="P:protein ubiquitination"/>
    <property type="evidence" value="ECO:0007669"/>
    <property type="project" value="TreeGrafter"/>
</dbReference>
<dbReference type="PANTHER" id="PTHR14140:SF27">
    <property type="entry name" value="OS04G0289800 PROTEIN"/>
    <property type="match status" value="1"/>
</dbReference>
<gene>
    <name evidence="4" type="ORF">GSTUAT00005781001</name>
</gene>
<protein>
    <recommendedName>
        <fullName evidence="3">YDG domain-containing protein</fullName>
    </recommendedName>
</protein>
<proteinExistence type="predicted"/>
<dbReference type="Gene3D" id="2.30.280.10">
    <property type="entry name" value="SRA-YDG"/>
    <property type="match status" value="1"/>
</dbReference>
<name>A0A292PUI2_9PEZI</name>
<dbReference type="EMBL" id="LN891055">
    <property type="protein sequence ID" value="CUS10143.1"/>
    <property type="molecule type" value="Genomic_DNA"/>
</dbReference>
<evidence type="ECO:0000313" key="4">
    <source>
        <dbReference type="EMBL" id="CUS10143.1"/>
    </source>
</evidence>
<dbReference type="InterPro" id="IPR036987">
    <property type="entry name" value="SRA-YDG_sf"/>
</dbReference>
<sequence length="345" mass="38848">MANMTGASTSSHRDLYRDGTFKQRQLMKWRWAIQHRHHHAATNGATAISTEDIVFLNTLLTTLSFYRWVGNDFNLTKIGRAVRYLADETLFGDDLSNRARILLERWDNGNFTPGPIEDLFDDDFSSETGEDSDSADEGVVGSAAYRHVMRGIDVVLSATGRKTYMLDRSFDKRSADVFGANGLAVGDWWPYQICALRDGAHGSRMGGIHGRVNSGAYSIVISGGYEETDRDYGDRILYTGSRGEIIPNSPQVAPLTNATMSLIKSYQTRKAVRVLRSSKCNSRWAPAVGIRYDGIYRVMNYEIEEDHEGKPYYQFELQRILGQEPINTTRPDAKERTDFARVTGK</sequence>
<keyword evidence="1 2" id="KW-0539">Nucleus</keyword>
<dbReference type="SMART" id="SM00466">
    <property type="entry name" value="SRA"/>
    <property type="match status" value="1"/>
</dbReference>
<dbReference type="InterPro" id="IPR015947">
    <property type="entry name" value="PUA-like_sf"/>
</dbReference>
<evidence type="ECO:0000256" key="2">
    <source>
        <dbReference type="PROSITE-ProRule" id="PRU00358"/>
    </source>
</evidence>
<organism evidence="4 5">
    <name type="scientific">Tuber aestivum</name>
    <name type="common">summer truffle</name>
    <dbReference type="NCBI Taxonomy" id="59557"/>
    <lineage>
        <taxon>Eukaryota</taxon>
        <taxon>Fungi</taxon>
        <taxon>Dikarya</taxon>
        <taxon>Ascomycota</taxon>
        <taxon>Pezizomycotina</taxon>
        <taxon>Pezizomycetes</taxon>
        <taxon>Pezizales</taxon>
        <taxon>Tuberaceae</taxon>
        <taxon>Tuber</taxon>
    </lineage>
</organism>
<dbReference type="GO" id="GO:0061630">
    <property type="term" value="F:ubiquitin protein ligase activity"/>
    <property type="evidence" value="ECO:0007669"/>
    <property type="project" value="TreeGrafter"/>
</dbReference>
<evidence type="ECO:0000256" key="1">
    <source>
        <dbReference type="ARBA" id="ARBA00023242"/>
    </source>
</evidence>
<dbReference type="SUPFAM" id="SSF88697">
    <property type="entry name" value="PUA domain-like"/>
    <property type="match status" value="1"/>
</dbReference>
<dbReference type="PANTHER" id="PTHR14140">
    <property type="entry name" value="E3 UBIQUITIN-PROTEIN LIGASE UHRF-RELATED"/>
    <property type="match status" value="1"/>
</dbReference>
<dbReference type="GO" id="GO:0044027">
    <property type="term" value="P:negative regulation of gene expression via chromosomal CpG island methylation"/>
    <property type="evidence" value="ECO:0007669"/>
    <property type="project" value="TreeGrafter"/>
</dbReference>
<dbReference type="Proteomes" id="UP001412239">
    <property type="component" value="Unassembled WGS sequence"/>
</dbReference>
<evidence type="ECO:0000313" key="5">
    <source>
        <dbReference type="Proteomes" id="UP001412239"/>
    </source>
</evidence>
<dbReference type="Pfam" id="PF02182">
    <property type="entry name" value="SAD_SRA"/>
    <property type="match status" value="1"/>
</dbReference>
<accession>A0A292PUI2</accession>
<feature type="domain" description="YDG" evidence="3">
    <location>
        <begin position="178"/>
        <end position="319"/>
    </location>
</feature>
<reference evidence="4" key="1">
    <citation type="submission" date="2015-10" db="EMBL/GenBank/DDBJ databases">
        <authorList>
            <person name="Regsiter A."/>
            <person name="william w."/>
        </authorList>
    </citation>
    <scope>NUCLEOTIDE SEQUENCE</scope>
    <source>
        <strain evidence="4">Montdore</strain>
    </source>
</reference>
<dbReference type="PROSITE" id="PS51015">
    <property type="entry name" value="YDG"/>
    <property type="match status" value="1"/>
</dbReference>
<evidence type="ECO:0000259" key="3">
    <source>
        <dbReference type="PROSITE" id="PS51015"/>
    </source>
</evidence>
<dbReference type="AlphaFoldDB" id="A0A292PUI2"/>
<comment type="subcellular location">
    <subcellularLocation>
        <location evidence="2">Nucleus</location>
    </subcellularLocation>
</comment>
<dbReference type="InterPro" id="IPR003105">
    <property type="entry name" value="SRA_YDG"/>
</dbReference>
<dbReference type="InterPro" id="IPR045134">
    <property type="entry name" value="UHRF1/2-like"/>
</dbReference>
<keyword evidence="5" id="KW-1185">Reference proteome</keyword>
<dbReference type="GO" id="GO:0005634">
    <property type="term" value="C:nucleus"/>
    <property type="evidence" value="ECO:0007669"/>
    <property type="project" value="UniProtKB-SubCell"/>
</dbReference>